<gene>
    <name evidence="4" type="ORF">HCT48_08215</name>
</gene>
<name>A0A968L0B9_9SPIO</name>
<dbReference type="Proteomes" id="UP000778951">
    <property type="component" value="Unassembled WGS sequence"/>
</dbReference>
<dbReference type="SMART" id="SM00028">
    <property type="entry name" value="TPR"/>
    <property type="match status" value="8"/>
</dbReference>
<dbReference type="PANTHER" id="PTHR12558">
    <property type="entry name" value="CELL DIVISION CYCLE 16,23,27"/>
    <property type="match status" value="1"/>
</dbReference>
<protein>
    <submittedName>
        <fullName evidence="4">Tetratricopeptide repeat protein</fullName>
    </submittedName>
</protein>
<keyword evidence="5" id="KW-1185">Reference proteome</keyword>
<dbReference type="Pfam" id="PF07719">
    <property type="entry name" value="TPR_2"/>
    <property type="match status" value="1"/>
</dbReference>
<evidence type="ECO:0000313" key="5">
    <source>
        <dbReference type="Proteomes" id="UP000778951"/>
    </source>
</evidence>
<evidence type="ECO:0000256" key="2">
    <source>
        <dbReference type="ARBA" id="ARBA00022803"/>
    </source>
</evidence>
<dbReference type="AlphaFoldDB" id="A0A968L0B9"/>
<accession>A0A968L0B9</accession>
<proteinExistence type="predicted"/>
<feature type="repeat" description="TPR" evidence="3">
    <location>
        <begin position="109"/>
        <end position="142"/>
    </location>
</feature>
<comment type="caution">
    <text evidence="4">The sequence shown here is derived from an EMBL/GenBank/DDBJ whole genome shotgun (WGS) entry which is preliminary data.</text>
</comment>
<evidence type="ECO:0000313" key="4">
    <source>
        <dbReference type="EMBL" id="NIZ70191.1"/>
    </source>
</evidence>
<evidence type="ECO:0000256" key="3">
    <source>
        <dbReference type="PROSITE-ProRule" id="PRU00339"/>
    </source>
</evidence>
<dbReference type="RefSeq" id="WP_167696501.1">
    <property type="nucleotide sequence ID" value="NZ_CP118182.1"/>
</dbReference>
<dbReference type="SUPFAM" id="SSF48452">
    <property type="entry name" value="TPR-like"/>
    <property type="match status" value="2"/>
</dbReference>
<dbReference type="PROSITE" id="PS50005">
    <property type="entry name" value="TPR"/>
    <property type="match status" value="2"/>
</dbReference>
<feature type="repeat" description="TPR" evidence="3">
    <location>
        <begin position="6"/>
        <end position="39"/>
    </location>
</feature>
<sequence>MSNKLFKENFDKASSLYQLGQYDQSIYYWQQALKQEPENIHVLSLIALINQNFFGKVQEAKSTYERILALDPLNIDALEALAILHYDQEEYQMASDLFLRILSQDSQKTEVYLYLGAIAHHQQELQKALAFYQHVIHRQPKHHQALLAMGDIYSQIDISQAEALYTYILSFNPEDTSTMMRLAKLSIRQHQLDEAEIWLKKAILSDDRSLDCMIELGLLLAKNPARQLDAEYWLHKAYNLDPTNLAAILATGQFYRQNHYEQEAEFYYREALKQDPINFTAFVQLSSLYLEQQRYQESHDILMIASNDYGNQAKIQRLWARVAQAMDNNQEAEAHLLKAIALEPEDLRTIESLARLYLQSHRLNESETLLQQLLTLHPQYQPANHLLSLITLERATKREPTTKRS</sequence>
<dbReference type="InterPro" id="IPR019734">
    <property type="entry name" value="TPR_rpt"/>
</dbReference>
<dbReference type="Gene3D" id="1.25.40.10">
    <property type="entry name" value="Tetratricopeptide repeat domain"/>
    <property type="match status" value="3"/>
</dbReference>
<keyword evidence="1" id="KW-0677">Repeat</keyword>
<dbReference type="InterPro" id="IPR011990">
    <property type="entry name" value="TPR-like_helical_dom_sf"/>
</dbReference>
<dbReference type="Pfam" id="PF13432">
    <property type="entry name" value="TPR_16"/>
    <property type="match status" value="1"/>
</dbReference>
<organism evidence="4 5">
    <name type="scientific">Entomospira culicis</name>
    <dbReference type="NCBI Taxonomy" id="2719989"/>
    <lineage>
        <taxon>Bacteria</taxon>
        <taxon>Pseudomonadati</taxon>
        <taxon>Spirochaetota</taxon>
        <taxon>Spirochaetia</taxon>
        <taxon>Spirochaetales</taxon>
        <taxon>Spirochaetaceae</taxon>
        <taxon>Entomospira</taxon>
    </lineage>
</organism>
<evidence type="ECO:0000256" key="1">
    <source>
        <dbReference type="ARBA" id="ARBA00022737"/>
    </source>
</evidence>
<dbReference type="InterPro" id="IPR013105">
    <property type="entry name" value="TPR_2"/>
</dbReference>
<keyword evidence="2 3" id="KW-0802">TPR repeat</keyword>
<dbReference type="EMBL" id="JAATLM010000002">
    <property type="protein sequence ID" value="NIZ70191.1"/>
    <property type="molecule type" value="Genomic_DNA"/>
</dbReference>
<dbReference type="PANTHER" id="PTHR12558:SF13">
    <property type="entry name" value="CELL DIVISION CYCLE PROTEIN 27 HOMOLOG"/>
    <property type="match status" value="1"/>
</dbReference>
<reference evidence="4" key="1">
    <citation type="submission" date="2020-03" db="EMBL/GenBank/DDBJ databases">
        <title>Spirochaetal bacteria isolated from arthropods constitute a novel genus Entomospira genus novum within the order Spirochaetales.</title>
        <authorList>
            <person name="Grana-Miraglia L."/>
            <person name="Sikutova S."/>
            <person name="Fingerle V."/>
            <person name="Sing A."/>
            <person name="Castillo-Ramirez S."/>
            <person name="Margos G."/>
            <person name="Rudolf I."/>
        </authorList>
    </citation>
    <scope>NUCLEOTIDE SEQUENCE</scope>
    <source>
        <strain evidence="4">BR149</strain>
    </source>
</reference>